<feature type="transmembrane region" description="Helical" evidence="12">
    <location>
        <begin position="37"/>
        <end position="60"/>
    </location>
</feature>
<dbReference type="InterPro" id="IPR000276">
    <property type="entry name" value="GPCR_Rhodpsn"/>
</dbReference>
<accession>A0A9Q1CK60</accession>
<keyword evidence="4 12" id="KW-1133">Transmembrane helix</keyword>
<protein>
    <submittedName>
        <fullName evidence="14">Muscarinic acetylcholine receptor M1</fullName>
    </submittedName>
</protein>
<dbReference type="SMART" id="SM01381">
    <property type="entry name" value="7TM_GPCR_Srsx"/>
    <property type="match status" value="1"/>
</dbReference>
<dbReference type="SUPFAM" id="SSF81321">
    <property type="entry name" value="Family A G protein-coupled receptor-like"/>
    <property type="match status" value="1"/>
</dbReference>
<feature type="region of interest" description="Disordered" evidence="11">
    <location>
        <begin position="296"/>
        <end position="337"/>
    </location>
</feature>
<evidence type="ECO:0000256" key="1">
    <source>
        <dbReference type="ARBA" id="ARBA00004651"/>
    </source>
</evidence>
<feature type="compositionally biased region" description="Basic and acidic residues" evidence="11">
    <location>
        <begin position="234"/>
        <end position="247"/>
    </location>
</feature>
<evidence type="ECO:0000256" key="4">
    <source>
        <dbReference type="ARBA" id="ARBA00022989"/>
    </source>
</evidence>
<evidence type="ECO:0000256" key="3">
    <source>
        <dbReference type="ARBA" id="ARBA00022692"/>
    </source>
</evidence>
<feature type="compositionally biased region" description="Polar residues" evidence="11">
    <location>
        <begin position="266"/>
        <end position="278"/>
    </location>
</feature>
<proteinExistence type="inferred from homology"/>
<feature type="transmembrane region" description="Helical" evidence="12">
    <location>
        <begin position="345"/>
        <end position="368"/>
    </location>
</feature>
<evidence type="ECO:0000256" key="9">
    <source>
        <dbReference type="ARBA" id="ARBA00023224"/>
    </source>
</evidence>
<dbReference type="PROSITE" id="PS00237">
    <property type="entry name" value="G_PROTEIN_RECEP_F1_1"/>
    <property type="match status" value="1"/>
</dbReference>
<evidence type="ECO:0000256" key="12">
    <source>
        <dbReference type="SAM" id="Phobius"/>
    </source>
</evidence>
<feature type="domain" description="G-protein coupled receptors family 1 profile" evidence="13">
    <location>
        <begin position="50"/>
        <end position="402"/>
    </location>
</feature>
<evidence type="ECO:0000313" key="14">
    <source>
        <dbReference type="EMBL" id="KAJ8046781.1"/>
    </source>
</evidence>
<evidence type="ECO:0000256" key="6">
    <source>
        <dbReference type="ARBA" id="ARBA00023136"/>
    </source>
</evidence>
<keyword evidence="3 10" id="KW-0812">Transmembrane</keyword>
<feature type="region of interest" description="Disordered" evidence="11">
    <location>
        <begin position="234"/>
        <end position="283"/>
    </location>
</feature>
<sequence length="424" mass="47168">MASTEDFFTDNVTVFVTEGVLATTPSANTITLQVRGALIMLPFVVVVIAANLLTIAAFFVEKRLRIFYNYFVINMAIADCLVGFTAMGSAMVQFLFGFRWLFGNVSCILLMTISHMSLHVSILMVLVICIDRWYAVAHPLKHLRTRRRSVAVKVNISVWFLAFVIWGPFIGVWAFLDPVSRMAEACSPVYLRFALGTFAAVLMFYWLPVSAIIILYIFLYRKIKSSGGKQVMRKFDSKGNQDTDSKSHSHVVTSSSSSDDTTRSSLATISHHPSSTTIRDGHQPVLTGESAITEVDKGGDASKKSRLNCDPSNHNCQKDDDRSGSKPFAPNNDSGRSAQKAQRTLSLLVLALVLTWTPYACIVLALMYCSTVVRAVRCFSPNISVLTVWITWSNSLLNPIMYAAAQPIFRKTIFRIITAPCRIW</sequence>
<feature type="transmembrane region" description="Helical" evidence="12">
    <location>
        <begin position="116"/>
        <end position="135"/>
    </location>
</feature>
<dbReference type="PANTHER" id="PTHR24248">
    <property type="entry name" value="ADRENERGIC RECEPTOR-RELATED G-PROTEIN COUPLED RECEPTOR"/>
    <property type="match status" value="1"/>
</dbReference>
<keyword evidence="7" id="KW-1015">Disulfide bond</keyword>
<keyword evidence="6 12" id="KW-0472">Membrane</keyword>
<dbReference type="GO" id="GO:0005886">
    <property type="term" value="C:plasma membrane"/>
    <property type="evidence" value="ECO:0007669"/>
    <property type="project" value="UniProtKB-SubCell"/>
</dbReference>
<dbReference type="InterPro" id="IPR017452">
    <property type="entry name" value="GPCR_Rhodpsn_7TM"/>
</dbReference>
<keyword evidence="8 10" id="KW-0675">Receptor</keyword>
<dbReference type="EMBL" id="JAIZAY010000002">
    <property type="protein sequence ID" value="KAJ8046781.1"/>
    <property type="molecule type" value="Genomic_DNA"/>
</dbReference>
<evidence type="ECO:0000313" key="15">
    <source>
        <dbReference type="Proteomes" id="UP001152320"/>
    </source>
</evidence>
<dbReference type="Pfam" id="PF00001">
    <property type="entry name" value="7tm_1"/>
    <property type="match status" value="1"/>
</dbReference>
<dbReference type="GO" id="GO:0045202">
    <property type="term" value="C:synapse"/>
    <property type="evidence" value="ECO:0007669"/>
    <property type="project" value="GOC"/>
</dbReference>
<evidence type="ECO:0000256" key="5">
    <source>
        <dbReference type="ARBA" id="ARBA00023040"/>
    </source>
</evidence>
<evidence type="ECO:0000256" key="7">
    <source>
        <dbReference type="ARBA" id="ARBA00023157"/>
    </source>
</evidence>
<dbReference type="CDD" id="cd00637">
    <property type="entry name" value="7tm_classA_rhodopsin-like"/>
    <property type="match status" value="1"/>
</dbReference>
<feature type="transmembrane region" description="Helical" evidence="12">
    <location>
        <begin position="72"/>
        <end position="96"/>
    </location>
</feature>
<keyword evidence="5 10" id="KW-0297">G-protein coupled receptor</keyword>
<evidence type="ECO:0000256" key="11">
    <source>
        <dbReference type="SAM" id="MobiDB-lite"/>
    </source>
</evidence>
<dbReference type="Gene3D" id="1.20.1070.10">
    <property type="entry name" value="Rhodopsin 7-helix transmembrane proteins"/>
    <property type="match status" value="1"/>
</dbReference>
<feature type="transmembrane region" description="Helical" evidence="12">
    <location>
        <begin position="156"/>
        <end position="176"/>
    </location>
</feature>
<dbReference type="PROSITE" id="PS50262">
    <property type="entry name" value="G_PROTEIN_RECEP_F1_2"/>
    <property type="match status" value="1"/>
</dbReference>
<reference evidence="14" key="1">
    <citation type="submission" date="2021-10" db="EMBL/GenBank/DDBJ databases">
        <title>Tropical sea cucumber genome reveals ecological adaptation and Cuvierian tubules defense mechanism.</title>
        <authorList>
            <person name="Chen T."/>
        </authorList>
    </citation>
    <scope>NUCLEOTIDE SEQUENCE</scope>
    <source>
        <strain evidence="14">Nanhai2018</strain>
        <tissue evidence="14">Muscle</tissue>
    </source>
</reference>
<evidence type="ECO:0000259" key="13">
    <source>
        <dbReference type="PROSITE" id="PS50262"/>
    </source>
</evidence>
<evidence type="ECO:0000256" key="10">
    <source>
        <dbReference type="RuleBase" id="RU000688"/>
    </source>
</evidence>
<dbReference type="AlphaFoldDB" id="A0A9Q1CK60"/>
<keyword evidence="9 10" id="KW-0807">Transducer</keyword>
<comment type="subcellular location">
    <subcellularLocation>
        <location evidence="1">Cell membrane</location>
        <topology evidence="1">Multi-pass membrane protein</topology>
    </subcellularLocation>
</comment>
<dbReference type="GO" id="GO:0001591">
    <property type="term" value="F:dopamine neurotransmitter receptor activity, coupled via Gi/Go"/>
    <property type="evidence" value="ECO:0007669"/>
    <property type="project" value="TreeGrafter"/>
</dbReference>
<dbReference type="OrthoDB" id="10071887at2759"/>
<dbReference type="Proteomes" id="UP001152320">
    <property type="component" value="Chromosome 2"/>
</dbReference>
<feature type="transmembrane region" description="Helical" evidence="12">
    <location>
        <begin position="196"/>
        <end position="219"/>
    </location>
</feature>
<dbReference type="PRINTS" id="PR00237">
    <property type="entry name" value="GPCRRHODOPSN"/>
</dbReference>
<organism evidence="14 15">
    <name type="scientific">Holothuria leucospilota</name>
    <name type="common">Black long sea cucumber</name>
    <name type="synonym">Mertensiothuria leucospilota</name>
    <dbReference type="NCBI Taxonomy" id="206669"/>
    <lineage>
        <taxon>Eukaryota</taxon>
        <taxon>Metazoa</taxon>
        <taxon>Echinodermata</taxon>
        <taxon>Eleutherozoa</taxon>
        <taxon>Echinozoa</taxon>
        <taxon>Holothuroidea</taxon>
        <taxon>Aspidochirotacea</taxon>
        <taxon>Aspidochirotida</taxon>
        <taxon>Holothuriidae</taxon>
        <taxon>Holothuria</taxon>
    </lineage>
</organism>
<evidence type="ECO:0000256" key="8">
    <source>
        <dbReference type="ARBA" id="ARBA00023170"/>
    </source>
</evidence>
<feature type="compositionally biased region" description="Low complexity" evidence="11">
    <location>
        <begin position="250"/>
        <end position="265"/>
    </location>
</feature>
<keyword evidence="2" id="KW-1003">Cell membrane</keyword>
<keyword evidence="15" id="KW-1185">Reference proteome</keyword>
<name>A0A9Q1CK60_HOLLE</name>
<evidence type="ECO:0000256" key="2">
    <source>
        <dbReference type="ARBA" id="ARBA00022475"/>
    </source>
</evidence>
<dbReference type="GO" id="GO:0004930">
    <property type="term" value="F:G protein-coupled receptor activity"/>
    <property type="evidence" value="ECO:0007669"/>
    <property type="project" value="UniProtKB-KW"/>
</dbReference>
<dbReference type="PANTHER" id="PTHR24248:SF125">
    <property type="entry name" value="DOPAMINE D2-LIKE RECEPTOR"/>
    <property type="match status" value="1"/>
</dbReference>
<comment type="similarity">
    <text evidence="10">Belongs to the G-protein coupled receptor 1 family.</text>
</comment>
<comment type="caution">
    <text evidence="14">The sequence shown here is derived from an EMBL/GenBank/DDBJ whole genome shotgun (WGS) entry which is preliminary data.</text>
</comment>
<gene>
    <name evidence="14" type="ORF">HOLleu_05567</name>
</gene>